<evidence type="ECO:0000256" key="6">
    <source>
        <dbReference type="ARBA" id="ARBA00023157"/>
    </source>
</evidence>
<dbReference type="Gene3D" id="1.10.405.10">
    <property type="entry name" value="Guanine Nucleotide Dissociation Inhibitor, domain 1"/>
    <property type="match status" value="1"/>
</dbReference>
<keyword evidence="5" id="KW-0274">FAD</keyword>
<keyword evidence="9" id="KW-1185">Reference proteome</keyword>
<dbReference type="Gene3D" id="3.30.70.2100">
    <property type="match status" value="1"/>
</dbReference>
<dbReference type="Proteomes" id="UP000518911">
    <property type="component" value="Unassembled WGS sequence"/>
</dbReference>
<dbReference type="InterPro" id="IPR002937">
    <property type="entry name" value="Amino_oxidase"/>
</dbReference>
<name>A0A7L3WWF2_9GRUI</name>
<dbReference type="InterPro" id="IPR036188">
    <property type="entry name" value="FAD/NAD-bd_sf"/>
</dbReference>
<protein>
    <submittedName>
        <fullName evidence="8">OXLA oxidase</fullName>
    </submittedName>
</protein>
<feature type="domain" description="Amine oxidase" evidence="7">
    <location>
        <begin position="19"/>
        <end position="319"/>
    </location>
</feature>
<evidence type="ECO:0000259" key="7">
    <source>
        <dbReference type="Pfam" id="PF01593"/>
    </source>
</evidence>
<dbReference type="OrthoDB" id="5046242at2759"/>
<dbReference type="GO" id="GO:0009063">
    <property type="term" value="P:amino acid catabolic process"/>
    <property type="evidence" value="ECO:0007669"/>
    <property type="project" value="TreeGrafter"/>
</dbReference>
<gene>
    <name evidence="8" type="primary">Oxla</name>
    <name evidence="8" type="ORF">ATLROG_R07796</name>
</gene>
<dbReference type="PANTHER" id="PTHR10742">
    <property type="entry name" value="FLAVIN MONOAMINE OXIDASE"/>
    <property type="match status" value="1"/>
</dbReference>
<dbReference type="GO" id="GO:0001716">
    <property type="term" value="F:L-amino-acid oxidase activity"/>
    <property type="evidence" value="ECO:0007669"/>
    <property type="project" value="TreeGrafter"/>
</dbReference>
<organism evidence="8 9">
    <name type="scientific">Atlantisia rogersi</name>
    <name type="common">Inaccessible Island rail</name>
    <dbReference type="NCBI Taxonomy" id="2478892"/>
    <lineage>
        <taxon>Eukaryota</taxon>
        <taxon>Metazoa</taxon>
        <taxon>Chordata</taxon>
        <taxon>Craniata</taxon>
        <taxon>Vertebrata</taxon>
        <taxon>Euteleostomi</taxon>
        <taxon>Archelosauria</taxon>
        <taxon>Archosauria</taxon>
        <taxon>Dinosauria</taxon>
        <taxon>Saurischia</taxon>
        <taxon>Theropoda</taxon>
        <taxon>Coelurosauria</taxon>
        <taxon>Aves</taxon>
        <taxon>Neognathae</taxon>
        <taxon>Neoaves</taxon>
        <taxon>Gruiformes</taxon>
        <taxon>Rallidae</taxon>
        <taxon>Atlantisia</taxon>
    </lineage>
</organism>
<comment type="subcellular location">
    <subcellularLocation>
        <location evidence="2">Secreted</location>
    </subcellularLocation>
</comment>
<dbReference type="PANTHER" id="PTHR10742:SF355">
    <property type="entry name" value="AMINE OXIDASE"/>
    <property type="match status" value="1"/>
</dbReference>
<evidence type="ECO:0000256" key="1">
    <source>
        <dbReference type="ARBA" id="ARBA00001974"/>
    </source>
</evidence>
<evidence type="ECO:0000256" key="3">
    <source>
        <dbReference type="ARBA" id="ARBA00022525"/>
    </source>
</evidence>
<accession>A0A7L3WWF2</accession>
<comment type="cofactor">
    <cofactor evidence="1">
        <name>FAD</name>
        <dbReference type="ChEBI" id="CHEBI:57692"/>
    </cofactor>
</comment>
<evidence type="ECO:0000256" key="2">
    <source>
        <dbReference type="ARBA" id="ARBA00004613"/>
    </source>
</evidence>
<reference evidence="8 9" key="1">
    <citation type="submission" date="2019-09" db="EMBL/GenBank/DDBJ databases">
        <title>Bird 10,000 Genomes (B10K) Project - Family phase.</title>
        <authorList>
            <person name="Zhang G."/>
        </authorList>
    </citation>
    <scope>NUCLEOTIDE SEQUENCE [LARGE SCALE GENOMIC DNA]</scope>
    <source>
        <strain evidence="8">OUT-0055</strain>
        <tissue evidence="8">Blood</tissue>
    </source>
</reference>
<keyword evidence="3" id="KW-0964">Secreted</keyword>
<dbReference type="Pfam" id="PF01593">
    <property type="entry name" value="Amino_oxidase"/>
    <property type="match status" value="1"/>
</dbReference>
<keyword evidence="4" id="KW-0285">Flavoprotein</keyword>
<comment type="caution">
    <text evidence="8">The sequence shown here is derived from an EMBL/GenBank/DDBJ whole genome shotgun (WGS) entry which is preliminary data.</text>
</comment>
<dbReference type="InterPro" id="IPR050281">
    <property type="entry name" value="Flavin_monoamine_oxidase"/>
</dbReference>
<evidence type="ECO:0000256" key="5">
    <source>
        <dbReference type="ARBA" id="ARBA00022827"/>
    </source>
</evidence>
<feature type="non-terminal residue" evidence="8">
    <location>
        <position position="1"/>
    </location>
</feature>
<evidence type="ECO:0000313" key="9">
    <source>
        <dbReference type="Proteomes" id="UP000518911"/>
    </source>
</evidence>
<sequence length="323" mass="35865">QAFQTFQAKDCKTYLAQCDSFSTKEYLIKVGNLSQGAVQMIGDLLNEGSGFYLSFLASLWDFHIFSNGSFDEIVGGFDQLPQAFLKRLPGAVRLNCTVETIVSRGSRVQLWYRAPGSPSPSLLSADYALLTASARATRQIQFLPPLPPAKARALRSLHYAGATKVGLACSQRFWERDGIRGGQSVTDRPSRFVYYPSRPFPSGVGVLLASYTWNDDAEFFLPLRDERCLDVVLRDLSALHGLSGEYLRYACDRHVVQKWQLDPHSLGGFAAFTPYQFTHFSGALARPRGRLHFAGEHTALPHAWIDTAMKAAVRAASSIHRHS</sequence>
<dbReference type="SUPFAM" id="SSF51905">
    <property type="entry name" value="FAD/NAD(P)-binding domain"/>
    <property type="match status" value="1"/>
</dbReference>
<dbReference type="Gene3D" id="3.50.50.60">
    <property type="entry name" value="FAD/NAD(P)-binding domain"/>
    <property type="match status" value="1"/>
</dbReference>
<dbReference type="Gene3D" id="1.10.10.1620">
    <property type="match status" value="1"/>
</dbReference>
<dbReference type="SUPFAM" id="SSF54373">
    <property type="entry name" value="FAD-linked reductases, C-terminal domain"/>
    <property type="match status" value="1"/>
</dbReference>
<dbReference type="GO" id="GO:0005576">
    <property type="term" value="C:extracellular region"/>
    <property type="evidence" value="ECO:0007669"/>
    <property type="project" value="UniProtKB-SubCell"/>
</dbReference>
<evidence type="ECO:0000313" key="8">
    <source>
        <dbReference type="EMBL" id="NXV80343.1"/>
    </source>
</evidence>
<evidence type="ECO:0000256" key="4">
    <source>
        <dbReference type="ARBA" id="ARBA00022630"/>
    </source>
</evidence>
<dbReference type="EMBL" id="VZUJ01103415">
    <property type="protein sequence ID" value="NXV80343.1"/>
    <property type="molecule type" value="Genomic_DNA"/>
</dbReference>
<feature type="non-terminal residue" evidence="8">
    <location>
        <position position="323"/>
    </location>
</feature>
<keyword evidence="6" id="KW-1015">Disulfide bond</keyword>
<dbReference type="AlphaFoldDB" id="A0A7L3WWF2"/>
<proteinExistence type="predicted"/>